<gene>
    <name evidence="2" type="ORF">APAL1065_LOCUS24982</name>
</gene>
<proteinExistence type="predicted"/>
<accession>A0A7S2YRE1</accession>
<evidence type="ECO:0000313" key="2">
    <source>
        <dbReference type="EMBL" id="CAD9990629.1"/>
    </source>
</evidence>
<name>A0A7S2YRE1_9STRA</name>
<dbReference type="AlphaFoldDB" id="A0A7S2YRE1"/>
<feature type="domain" description="Reverse transcriptase Ty1/copia-type" evidence="1">
    <location>
        <begin position="3"/>
        <end position="191"/>
    </location>
</feature>
<dbReference type="Pfam" id="PF07727">
    <property type="entry name" value="RVT_2"/>
    <property type="match status" value="1"/>
</dbReference>
<reference evidence="2" key="1">
    <citation type="submission" date="2021-01" db="EMBL/GenBank/DDBJ databases">
        <authorList>
            <person name="Corre E."/>
            <person name="Pelletier E."/>
            <person name="Niang G."/>
            <person name="Scheremetjew M."/>
            <person name="Finn R."/>
            <person name="Kale V."/>
            <person name="Holt S."/>
            <person name="Cochrane G."/>
            <person name="Meng A."/>
            <person name="Brown T."/>
            <person name="Cohen L."/>
        </authorList>
    </citation>
    <scope>NUCLEOTIDE SEQUENCE</scope>
    <source>
        <strain evidence="2">CCMP125</strain>
    </source>
</reference>
<protein>
    <recommendedName>
        <fullName evidence="1">Reverse transcriptase Ty1/copia-type domain-containing protein</fullName>
    </recommendedName>
</protein>
<organism evidence="2">
    <name type="scientific">Entomoneis paludosa</name>
    <dbReference type="NCBI Taxonomy" id="265537"/>
    <lineage>
        <taxon>Eukaryota</taxon>
        <taxon>Sar</taxon>
        <taxon>Stramenopiles</taxon>
        <taxon>Ochrophyta</taxon>
        <taxon>Bacillariophyta</taxon>
        <taxon>Bacillariophyceae</taxon>
        <taxon>Bacillariophycidae</taxon>
        <taxon>Entomoneidaceae</taxon>
        <taxon>Entomoneis</taxon>
    </lineage>
</organism>
<evidence type="ECO:0000259" key="1">
    <source>
        <dbReference type="Pfam" id="PF07727"/>
    </source>
</evidence>
<dbReference type="InterPro" id="IPR013103">
    <property type="entry name" value="RVT_2"/>
</dbReference>
<sequence>MTGEPVESVYSSVVSLRSLRIVSFLSVLNQLELWGADIGNAYLEAKTKEKLFIIAGDKFGDRKGHILIIRRALYGLKSSRNRWHERFADCLRHEDFTPVKCDTDVWMRKSKDKKSYEYIAVYVDDLMIAMKDPTDFCKMLKDKYNFKLKGDGPISYHIGLNYSRDKDGTLVQQPEKYIEKMVDSYEQMFGTKPKKMKTPLEKGDHPEIDDSELLDEEGIKKYLTMVGQLQWLISLGRFDIFSAVVSFSRYRVAPRIGHLQRLQQIYGYSCHTSTNEEY</sequence>
<dbReference type="EMBL" id="HBHT01037203">
    <property type="protein sequence ID" value="CAD9990629.1"/>
    <property type="molecule type" value="Transcribed_RNA"/>
</dbReference>